<comment type="similarity">
    <text evidence="1">Belongs to the NmrA-type oxidoreductase family.</text>
</comment>
<dbReference type="Proteomes" id="UP001201262">
    <property type="component" value="Unassembled WGS sequence"/>
</dbReference>
<sequence>MSKIITVFGATGLQGGSVIRAIQSHPQLSHEFRIRGVTRDPSKPAAKDLASNGVDIVRADLNDADSTTTAIEGSHTVFVVTHFEDSYSYDVEIQQGKNAADACKKTGIEHIIFSSLVDISQASKNVFTKVFHFDSKARIEQYIRDVGLPATFVLAGSYMQNQFYTIRKEGDGYVLPLPAGDDMQFPLLDVASDYGKFVNVALLQRHDMLGKRIYAAQEYYRPSRIVNELSEILDRPARVLSLPPAEFQKLMPDAMAEDLTEMGQAFVSPGYYGGADLATSQKLLQGNLTTWKDFVKHHAERFLQDA</sequence>
<dbReference type="GeneID" id="70249548"/>
<dbReference type="AlphaFoldDB" id="A0AAD4L3A2"/>
<comment type="caution">
    <text evidence="4">The sequence shown here is derived from an EMBL/GenBank/DDBJ whole genome shotgun (WGS) entry which is preliminary data.</text>
</comment>
<keyword evidence="2" id="KW-0521">NADP</keyword>
<evidence type="ECO:0000256" key="2">
    <source>
        <dbReference type="ARBA" id="ARBA00022857"/>
    </source>
</evidence>
<dbReference type="InterPro" id="IPR008030">
    <property type="entry name" value="NmrA-like"/>
</dbReference>
<dbReference type="PANTHER" id="PTHR42748">
    <property type="entry name" value="NITROGEN METABOLITE REPRESSION PROTEIN NMRA FAMILY MEMBER"/>
    <property type="match status" value="1"/>
</dbReference>
<dbReference type="SUPFAM" id="SSF51735">
    <property type="entry name" value="NAD(P)-binding Rossmann-fold domains"/>
    <property type="match status" value="1"/>
</dbReference>
<keyword evidence="5" id="KW-1185">Reference proteome</keyword>
<gene>
    <name evidence="4" type="ORF">BGW36DRAFT_413612</name>
</gene>
<feature type="domain" description="NmrA-like" evidence="3">
    <location>
        <begin position="1"/>
        <end position="294"/>
    </location>
</feature>
<dbReference type="Gene3D" id="3.40.50.720">
    <property type="entry name" value="NAD(P)-binding Rossmann-like Domain"/>
    <property type="match status" value="1"/>
</dbReference>
<evidence type="ECO:0000256" key="1">
    <source>
        <dbReference type="ARBA" id="ARBA00006328"/>
    </source>
</evidence>
<dbReference type="CDD" id="cd05251">
    <property type="entry name" value="NmrA_like_SDR_a"/>
    <property type="match status" value="1"/>
</dbReference>
<dbReference type="InterPro" id="IPR036291">
    <property type="entry name" value="NAD(P)-bd_dom_sf"/>
</dbReference>
<dbReference type="GO" id="GO:0005634">
    <property type="term" value="C:nucleus"/>
    <property type="evidence" value="ECO:0007669"/>
    <property type="project" value="TreeGrafter"/>
</dbReference>
<organism evidence="4 5">
    <name type="scientific">Talaromyces proteolyticus</name>
    <dbReference type="NCBI Taxonomy" id="1131652"/>
    <lineage>
        <taxon>Eukaryota</taxon>
        <taxon>Fungi</taxon>
        <taxon>Dikarya</taxon>
        <taxon>Ascomycota</taxon>
        <taxon>Pezizomycotina</taxon>
        <taxon>Eurotiomycetes</taxon>
        <taxon>Eurotiomycetidae</taxon>
        <taxon>Eurotiales</taxon>
        <taxon>Trichocomaceae</taxon>
        <taxon>Talaromyces</taxon>
        <taxon>Talaromyces sect. Bacilispori</taxon>
    </lineage>
</organism>
<evidence type="ECO:0000313" key="5">
    <source>
        <dbReference type="Proteomes" id="UP001201262"/>
    </source>
</evidence>
<name>A0AAD4L3A2_9EURO</name>
<dbReference type="Pfam" id="PF05368">
    <property type="entry name" value="NmrA"/>
    <property type="match status" value="1"/>
</dbReference>
<dbReference type="RefSeq" id="XP_046078431.1">
    <property type="nucleotide sequence ID" value="XM_046219261.1"/>
</dbReference>
<accession>A0AAD4L3A2</accession>
<dbReference type="PANTHER" id="PTHR42748:SF31">
    <property type="entry name" value="NMRA-LIKE DOMAIN-CONTAINING PROTEIN-RELATED"/>
    <property type="match status" value="1"/>
</dbReference>
<reference evidence="4" key="1">
    <citation type="submission" date="2021-12" db="EMBL/GenBank/DDBJ databases">
        <title>Convergent genome expansion in fungi linked to evolution of root-endophyte symbiosis.</title>
        <authorList>
            <consortium name="DOE Joint Genome Institute"/>
            <person name="Ke Y.-H."/>
            <person name="Bonito G."/>
            <person name="Liao H.-L."/>
            <person name="Looney B."/>
            <person name="Rojas-Flechas A."/>
            <person name="Nash J."/>
            <person name="Hameed K."/>
            <person name="Schadt C."/>
            <person name="Martin F."/>
            <person name="Crous P.W."/>
            <person name="Miettinen O."/>
            <person name="Magnuson J.K."/>
            <person name="Labbe J."/>
            <person name="Jacobson D."/>
            <person name="Doktycz M.J."/>
            <person name="Veneault-Fourrey C."/>
            <person name="Kuo A."/>
            <person name="Mondo S."/>
            <person name="Calhoun S."/>
            <person name="Riley R."/>
            <person name="Ohm R."/>
            <person name="LaButti K."/>
            <person name="Andreopoulos B."/>
            <person name="Pangilinan J."/>
            <person name="Nolan M."/>
            <person name="Tritt A."/>
            <person name="Clum A."/>
            <person name="Lipzen A."/>
            <person name="Daum C."/>
            <person name="Barry K."/>
            <person name="Grigoriev I.V."/>
            <person name="Vilgalys R."/>
        </authorList>
    </citation>
    <scope>NUCLEOTIDE SEQUENCE</scope>
    <source>
        <strain evidence="4">PMI_201</strain>
    </source>
</reference>
<dbReference type="Gene3D" id="3.90.25.10">
    <property type="entry name" value="UDP-galactose 4-epimerase, domain 1"/>
    <property type="match status" value="1"/>
</dbReference>
<evidence type="ECO:0000259" key="3">
    <source>
        <dbReference type="Pfam" id="PF05368"/>
    </source>
</evidence>
<protein>
    <submittedName>
        <fullName evidence="4">NmrA-like family domain-containing protein</fullName>
    </submittedName>
</protein>
<dbReference type="InterPro" id="IPR051164">
    <property type="entry name" value="NmrA-like_oxidored"/>
</dbReference>
<proteinExistence type="inferred from homology"/>
<evidence type="ECO:0000313" key="4">
    <source>
        <dbReference type="EMBL" id="KAH8705810.1"/>
    </source>
</evidence>
<dbReference type="EMBL" id="JAJTJA010000001">
    <property type="protein sequence ID" value="KAH8705810.1"/>
    <property type="molecule type" value="Genomic_DNA"/>
</dbReference>